<evidence type="ECO:0000313" key="1">
    <source>
        <dbReference type="EMBL" id="SHO61723.1"/>
    </source>
</evidence>
<reference evidence="2" key="1">
    <citation type="submission" date="2016-12" db="EMBL/GenBank/DDBJ databases">
        <authorList>
            <person name="Varghese N."/>
            <person name="Submissions S."/>
        </authorList>
    </citation>
    <scope>NUCLEOTIDE SEQUENCE [LARGE SCALE GENOMIC DNA]</scope>
    <source>
        <strain evidence="2">DSM 25035</strain>
    </source>
</reference>
<dbReference type="STRING" id="1073327.SAMN04488108_1531"/>
<dbReference type="EMBL" id="FRXN01000002">
    <property type="protein sequence ID" value="SHO61723.1"/>
    <property type="molecule type" value="Genomic_DNA"/>
</dbReference>
<organism evidence="1 2">
    <name type="scientific">Algoriphagus zhangzhouensis</name>
    <dbReference type="NCBI Taxonomy" id="1073327"/>
    <lineage>
        <taxon>Bacteria</taxon>
        <taxon>Pseudomonadati</taxon>
        <taxon>Bacteroidota</taxon>
        <taxon>Cytophagia</taxon>
        <taxon>Cytophagales</taxon>
        <taxon>Cyclobacteriaceae</taxon>
        <taxon>Algoriphagus</taxon>
    </lineage>
</organism>
<evidence type="ECO:0000313" key="2">
    <source>
        <dbReference type="Proteomes" id="UP000184609"/>
    </source>
</evidence>
<protein>
    <recommendedName>
        <fullName evidence="3">Outer membrane protein beta-barrel domain-containing protein</fullName>
    </recommendedName>
</protein>
<accession>A0A1M7Z9X7</accession>
<dbReference type="AlphaFoldDB" id="A0A1M7Z9X7"/>
<sequence>MKKTLILLFFLTLPVLVFSQEKGKVFLELDGVYWEKSLDNTGNLTAQKNRFGSLRPYLGIGFGKGWSLGLMGNYQSYDLQQDELVGLRAIYSNTPDETGNYPIIDYTQFQSPLGMTNEFFGFGAFIRKRVELGKRTSLNFNFYGMREKSENGNFEGYPNYSSWDYYPCPNCLSYIPYPNRYSFEESNWRFGLDVGFAYELKPWLDLGVRANFLEFKKQSILYNEVAYISYDYLPYPNYQSVGIGNYYGDRYYFGSAVAREGIRISLLFQPF</sequence>
<gene>
    <name evidence="1" type="ORF">SAMN04488108_1531</name>
</gene>
<evidence type="ECO:0008006" key="3">
    <source>
        <dbReference type="Google" id="ProtNLM"/>
    </source>
</evidence>
<dbReference type="Proteomes" id="UP000184609">
    <property type="component" value="Unassembled WGS sequence"/>
</dbReference>
<proteinExistence type="predicted"/>
<dbReference type="OrthoDB" id="825352at2"/>
<keyword evidence="2" id="KW-1185">Reference proteome</keyword>
<name>A0A1M7Z9X7_9BACT</name>
<dbReference type="RefSeq" id="WP_134204389.1">
    <property type="nucleotide sequence ID" value="NZ_FRXN01000002.1"/>
</dbReference>